<dbReference type="Pfam" id="PF00635">
    <property type="entry name" value="Motile_Sperm"/>
    <property type="match status" value="1"/>
</dbReference>
<comment type="similarity">
    <text evidence="2">Belongs to the VAMP-associated protein (VAP) (TC 9.B.17) family.</text>
</comment>
<dbReference type="STRING" id="461836.A0A0L0D224"/>
<evidence type="ECO:0000256" key="2">
    <source>
        <dbReference type="ARBA" id="ARBA00008932"/>
    </source>
</evidence>
<feature type="transmembrane region" description="Helical" evidence="7">
    <location>
        <begin position="218"/>
        <end position="236"/>
    </location>
</feature>
<reference evidence="9 10" key="1">
    <citation type="submission" date="2010-05" db="EMBL/GenBank/DDBJ databases">
        <title>The Genome Sequence of Thecamonas trahens ATCC 50062.</title>
        <authorList>
            <consortium name="The Broad Institute Genome Sequencing Platform"/>
            <person name="Russ C."/>
            <person name="Cuomo C."/>
            <person name="Shea T."/>
            <person name="Young S.K."/>
            <person name="Zeng Q."/>
            <person name="Koehrsen M."/>
            <person name="Haas B."/>
            <person name="Borodovsky M."/>
            <person name="Guigo R."/>
            <person name="Alvarado L."/>
            <person name="Berlin A."/>
            <person name="Bochicchio J."/>
            <person name="Borenstein D."/>
            <person name="Chapman S."/>
            <person name="Chen Z."/>
            <person name="Freedman E."/>
            <person name="Gellesch M."/>
            <person name="Goldberg J."/>
            <person name="Griggs A."/>
            <person name="Gujja S."/>
            <person name="Heilman E."/>
            <person name="Heiman D."/>
            <person name="Hepburn T."/>
            <person name="Howarth C."/>
            <person name="Jen D."/>
            <person name="Larson L."/>
            <person name="Mehta T."/>
            <person name="Park D."/>
            <person name="Pearson M."/>
            <person name="Roberts A."/>
            <person name="Saif S."/>
            <person name="Shenoy N."/>
            <person name="Sisk P."/>
            <person name="Stolte C."/>
            <person name="Sykes S."/>
            <person name="Thomson T."/>
            <person name="Walk T."/>
            <person name="White J."/>
            <person name="Yandava C."/>
            <person name="Burger G."/>
            <person name="Gray M.W."/>
            <person name="Holland P.W.H."/>
            <person name="King N."/>
            <person name="Lang F.B.F."/>
            <person name="Roger A.J."/>
            <person name="Ruiz-Trillo I."/>
            <person name="Lander E."/>
            <person name="Nusbaum C."/>
        </authorList>
    </citation>
    <scope>NUCLEOTIDE SEQUENCE [LARGE SCALE GENOMIC DNA]</scope>
    <source>
        <strain evidence="9 10">ATCC 50062</strain>
    </source>
</reference>
<dbReference type="InterPro" id="IPR013783">
    <property type="entry name" value="Ig-like_fold"/>
</dbReference>
<feature type="domain" description="MSP" evidence="8">
    <location>
        <begin position="7"/>
        <end position="124"/>
    </location>
</feature>
<feature type="coiled-coil region" evidence="6">
    <location>
        <begin position="148"/>
        <end position="182"/>
    </location>
</feature>
<evidence type="ECO:0000256" key="3">
    <source>
        <dbReference type="ARBA" id="ARBA00022692"/>
    </source>
</evidence>
<evidence type="ECO:0000313" key="9">
    <source>
        <dbReference type="EMBL" id="KNC46256.1"/>
    </source>
</evidence>
<keyword evidence="10" id="KW-1185">Reference proteome</keyword>
<evidence type="ECO:0000256" key="7">
    <source>
        <dbReference type="SAM" id="Phobius"/>
    </source>
</evidence>
<dbReference type="InterPro" id="IPR008962">
    <property type="entry name" value="PapD-like_sf"/>
</dbReference>
<dbReference type="eggNOG" id="KOG0439">
    <property type="taxonomic scope" value="Eukaryota"/>
</dbReference>
<dbReference type="Gene3D" id="2.60.40.10">
    <property type="entry name" value="Immunoglobulins"/>
    <property type="match status" value="1"/>
</dbReference>
<evidence type="ECO:0000256" key="4">
    <source>
        <dbReference type="ARBA" id="ARBA00022989"/>
    </source>
</evidence>
<organism evidence="9 10">
    <name type="scientific">Thecamonas trahens ATCC 50062</name>
    <dbReference type="NCBI Taxonomy" id="461836"/>
    <lineage>
        <taxon>Eukaryota</taxon>
        <taxon>Apusozoa</taxon>
        <taxon>Apusomonadida</taxon>
        <taxon>Apusomonadidae</taxon>
        <taxon>Thecamonas</taxon>
    </lineage>
</organism>
<dbReference type="InterPro" id="IPR000535">
    <property type="entry name" value="MSP_dom"/>
</dbReference>
<dbReference type="EMBL" id="GL349442">
    <property type="protein sequence ID" value="KNC46256.1"/>
    <property type="molecule type" value="Genomic_DNA"/>
</dbReference>
<dbReference type="PANTHER" id="PTHR10809">
    <property type="entry name" value="VESICLE-ASSOCIATED MEMBRANE PROTEIN-ASSOCIATED PROTEIN"/>
    <property type="match status" value="1"/>
</dbReference>
<dbReference type="PIRSF" id="PIRSF019693">
    <property type="entry name" value="VAMP-associated"/>
    <property type="match status" value="1"/>
</dbReference>
<keyword evidence="3 7" id="KW-0812">Transmembrane</keyword>
<dbReference type="PROSITE" id="PS50202">
    <property type="entry name" value="MSP"/>
    <property type="match status" value="1"/>
</dbReference>
<protein>
    <submittedName>
        <fullName evidence="9">Vesicle-associated membrane protein-associated protein A</fullName>
    </submittedName>
</protein>
<evidence type="ECO:0000313" key="10">
    <source>
        <dbReference type="Proteomes" id="UP000054408"/>
    </source>
</evidence>
<evidence type="ECO:0000259" key="8">
    <source>
        <dbReference type="PROSITE" id="PS50202"/>
    </source>
</evidence>
<accession>A0A0L0D224</accession>
<name>A0A0L0D224_THETB</name>
<dbReference type="GO" id="GO:0061817">
    <property type="term" value="P:endoplasmic reticulum-plasma membrane tethering"/>
    <property type="evidence" value="ECO:0007669"/>
    <property type="project" value="TreeGrafter"/>
</dbReference>
<dbReference type="GeneID" id="25562363"/>
<evidence type="ECO:0000256" key="6">
    <source>
        <dbReference type="SAM" id="Coils"/>
    </source>
</evidence>
<dbReference type="PANTHER" id="PTHR10809:SF6">
    <property type="entry name" value="AT11025P-RELATED"/>
    <property type="match status" value="1"/>
</dbReference>
<dbReference type="GO" id="GO:0005886">
    <property type="term" value="C:plasma membrane"/>
    <property type="evidence" value="ECO:0007669"/>
    <property type="project" value="TreeGrafter"/>
</dbReference>
<proteinExistence type="inferred from homology"/>
<dbReference type="GO" id="GO:0005789">
    <property type="term" value="C:endoplasmic reticulum membrane"/>
    <property type="evidence" value="ECO:0007669"/>
    <property type="project" value="InterPro"/>
</dbReference>
<keyword evidence="4 7" id="KW-1133">Transmembrane helix</keyword>
<dbReference type="InterPro" id="IPR016763">
    <property type="entry name" value="VAP"/>
</dbReference>
<dbReference type="AlphaFoldDB" id="A0A0L0D224"/>
<gene>
    <name evidence="9" type="ORF">AMSG_02710</name>
</gene>
<keyword evidence="6" id="KW-0175">Coiled coil</keyword>
<evidence type="ECO:0000256" key="5">
    <source>
        <dbReference type="ARBA" id="ARBA00023136"/>
    </source>
</evidence>
<sequence length="245" mass="26787">MSSKAKHLNVSPRELRFEVTSTRPSTQTLTLKNIHSEDVVFKIKTTAPKRYCVRPNSGTIAQGSTVSVEVTLQPDKSSNDKVNVDKFLIQSVPIEAGMDVSDVSKVISANKSKVGELKLKSHFSFITSSIAERSKKVSRSGGASDGTANALQKERNEYREQLTRLNFELQKTKAELENVRSSGGSELRNRFNSKTATADNVATVSSSKTSKASGHSTLFLLLAATVAFAMGFYTHMHLFPEVDAQ</sequence>
<comment type="subcellular location">
    <subcellularLocation>
        <location evidence="1">Membrane</location>
        <topology evidence="1">Single-pass type IV membrane protein</topology>
    </subcellularLocation>
</comment>
<evidence type="ECO:0000256" key="1">
    <source>
        <dbReference type="ARBA" id="ARBA00004211"/>
    </source>
</evidence>
<keyword evidence="5 7" id="KW-0472">Membrane</keyword>
<dbReference type="OrthoDB" id="264603at2759"/>
<dbReference type="RefSeq" id="XP_013760550.1">
    <property type="nucleotide sequence ID" value="XM_013905096.1"/>
</dbReference>
<dbReference type="SUPFAM" id="SSF49354">
    <property type="entry name" value="PapD-like"/>
    <property type="match status" value="1"/>
</dbReference>
<dbReference type="GO" id="GO:0090158">
    <property type="term" value="P:endoplasmic reticulum membrane organization"/>
    <property type="evidence" value="ECO:0007669"/>
    <property type="project" value="TreeGrafter"/>
</dbReference>
<dbReference type="Proteomes" id="UP000054408">
    <property type="component" value="Unassembled WGS sequence"/>
</dbReference>